<dbReference type="FunFam" id="3.30.70.1560:FF:000001">
    <property type="entry name" value="Pseudouridine synthase"/>
    <property type="match status" value="1"/>
</dbReference>
<dbReference type="Gene3D" id="3.30.70.1560">
    <property type="entry name" value="Alpha-L RNA-binding motif"/>
    <property type="match status" value="1"/>
</dbReference>
<dbReference type="NCBIfam" id="TIGR00093">
    <property type="entry name" value="pseudouridine synthase"/>
    <property type="match status" value="1"/>
</dbReference>
<dbReference type="InterPro" id="IPR000748">
    <property type="entry name" value="PsdUridine_synth_RsuA/RluB/E/F"/>
</dbReference>
<sequence length="243" mass="27704">MEEKLERLQKFLAEAGVASRRRAEELIAQGKVKVNGKVVTEMGLKIDPEKDEVSYLDRKISKKDTKLVYLMLHKPVGYVTTAKEQFGRPAVVDLIKGVNARIFPVGRLDYDTSGLLLLTNDGDLTYKLTHPKHDVEKTYIAKLYGVPDEGALQKFRRGVVIDGRKTKPAKIQILEREKDGRFCTAEIVIHEGRNRQVRKMCESIKHPVAQLQRVATGELTLGDLPKGKYRHLTEKEIRYLKRL</sequence>
<accession>A0A401LDS2</accession>
<dbReference type="AlphaFoldDB" id="A0A401LDS2"/>
<dbReference type="PANTHER" id="PTHR47683">
    <property type="entry name" value="PSEUDOURIDINE SYNTHASE FAMILY PROTEIN-RELATED"/>
    <property type="match status" value="1"/>
</dbReference>
<gene>
    <name evidence="7" type="primary">rluB</name>
    <name evidence="7" type="ORF">KGMB03357_12550</name>
</gene>
<dbReference type="GO" id="GO:0005829">
    <property type="term" value="C:cytosol"/>
    <property type="evidence" value="ECO:0007669"/>
    <property type="project" value="UniProtKB-ARBA"/>
</dbReference>
<comment type="similarity">
    <text evidence="1 5">Belongs to the pseudouridine synthase RsuA family.</text>
</comment>
<dbReference type="GO" id="GO:0003723">
    <property type="term" value="F:RNA binding"/>
    <property type="evidence" value="ECO:0007669"/>
    <property type="project" value="UniProtKB-KW"/>
</dbReference>
<dbReference type="InterPro" id="IPR020103">
    <property type="entry name" value="PsdUridine_synth_cat_dom_sf"/>
</dbReference>
<evidence type="ECO:0000256" key="4">
    <source>
        <dbReference type="PROSITE-ProRule" id="PRU00182"/>
    </source>
</evidence>
<evidence type="ECO:0000313" key="7">
    <source>
        <dbReference type="EMBL" id="GCB29594.1"/>
    </source>
</evidence>
<dbReference type="GO" id="GO:0120159">
    <property type="term" value="F:rRNA pseudouridine synthase activity"/>
    <property type="evidence" value="ECO:0007669"/>
    <property type="project" value="UniProtKB-ARBA"/>
</dbReference>
<dbReference type="InterPro" id="IPR050343">
    <property type="entry name" value="RsuA_PseudoU_synthase"/>
</dbReference>
<dbReference type="InterPro" id="IPR036986">
    <property type="entry name" value="S4_RNA-bd_sf"/>
</dbReference>
<evidence type="ECO:0000259" key="6">
    <source>
        <dbReference type="SMART" id="SM00363"/>
    </source>
</evidence>
<proteinExistence type="inferred from homology"/>
<dbReference type="SUPFAM" id="SSF55174">
    <property type="entry name" value="Alpha-L RNA-binding motif"/>
    <property type="match status" value="1"/>
</dbReference>
<dbReference type="InterPro" id="IPR002942">
    <property type="entry name" value="S4_RNA-bd"/>
</dbReference>
<keyword evidence="3 5" id="KW-0413">Isomerase</keyword>
<dbReference type="EC" id="5.4.99.-" evidence="5"/>
<dbReference type="Pfam" id="PF00849">
    <property type="entry name" value="PseudoU_synth_2"/>
    <property type="match status" value="1"/>
</dbReference>
<evidence type="ECO:0000256" key="5">
    <source>
        <dbReference type="RuleBase" id="RU003887"/>
    </source>
</evidence>
<dbReference type="InterPro" id="IPR006145">
    <property type="entry name" value="PsdUridine_synth_RsuA/RluA"/>
</dbReference>
<dbReference type="PROSITE" id="PS01149">
    <property type="entry name" value="PSI_RSU"/>
    <property type="match status" value="1"/>
</dbReference>
<dbReference type="FunFam" id="3.10.290.10:FF:000003">
    <property type="entry name" value="Pseudouridine synthase"/>
    <property type="match status" value="1"/>
</dbReference>
<dbReference type="EMBL" id="BHVZ01000002">
    <property type="protein sequence ID" value="GCB29594.1"/>
    <property type="molecule type" value="Genomic_DNA"/>
</dbReference>
<dbReference type="InterPro" id="IPR042092">
    <property type="entry name" value="PsdUridine_s_RsuA/RluB/E/F_cat"/>
</dbReference>
<evidence type="ECO:0000313" key="8">
    <source>
        <dbReference type="Proteomes" id="UP000287361"/>
    </source>
</evidence>
<dbReference type="PROSITE" id="PS50889">
    <property type="entry name" value="S4"/>
    <property type="match status" value="1"/>
</dbReference>
<dbReference type="Gene3D" id="3.10.290.10">
    <property type="entry name" value="RNA-binding S4 domain"/>
    <property type="match status" value="1"/>
</dbReference>
<dbReference type="PANTHER" id="PTHR47683:SF2">
    <property type="entry name" value="RNA-BINDING S4 DOMAIN-CONTAINING PROTEIN"/>
    <property type="match status" value="1"/>
</dbReference>
<dbReference type="Proteomes" id="UP000287361">
    <property type="component" value="Unassembled WGS sequence"/>
</dbReference>
<name>A0A401LDS2_9FIRM</name>
<comment type="caution">
    <text evidence="7">The sequence shown here is derived from an EMBL/GenBank/DDBJ whole genome shotgun (WGS) entry which is preliminary data.</text>
</comment>
<dbReference type="SUPFAM" id="SSF55120">
    <property type="entry name" value="Pseudouridine synthase"/>
    <property type="match status" value="1"/>
</dbReference>
<dbReference type="InterPro" id="IPR018496">
    <property type="entry name" value="PsdUridine_synth_RsuA/RluB_CS"/>
</dbReference>
<dbReference type="GeneID" id="86194252"/>
<reference evidence="7 8" key="1">
    <citation type="submission" date="2018-10" db="EMBL/GenBank/DDBJ databases">
        <title>Draft Genome Sequence of Anaerotignum sp. KCTC 15736.</title>
        <authorList>
            <person name="Choi S.H."/>
            <person name="Kim J.S."/>
            <person name="Kang S.W."/>
            <person name="Lee J.S."/>
            <person name="Park S.H."/>
        </authorList>
    </citation>
    <scope>NUCLEOTIDE SEQUENCE [LARGE SCALE GENOMIC DNA]</scope>
    <source>
        <strain evidence="7 8">KCTC 15736</strain>
    </source>
</reference>
<keyword evidence="8" id="KW-1185">Reference proteome</keyword>
<keyword evidence="2 4" id="KW-0694">RNA-binding</keyword>
<protein>
    <recommendedName>
        <fullName evidence="5">Pseudouridine synthase</fullName>
        <ecNumber evidence="5">5.4.99.-</ecNumber>
    </recommendedName>
</protein>
<dbReference type="RefSeq" id="WP_016407970.1">
    <property type="nucleotide sequence ID" value="NZ_DAVZTY010000055.1"/>
</dbReference>
<dbReference type="CDD" id="cd00165">
    <property type="entry name" value="S4"/>
    <property type="match status" value="1"/>
</dbReference>
<dbReference type="GO" id="GO:0000455">
    <property type="term" value="P:enzyme-directed rRNA pseudouridine synthesis"/>
    <property type="evidence" value="ECO:0007669"/>
    <property type="project" value="UniProtKB-ARBA"/>
</dbReference>
<evidence type="ECO:0000256" key="3">
    <source>
        <dbReference type="ARBA" id="ARBA00023235"/>
    </source>
</evidence>
<evidence type="ECO:0000256" key="1">
    <source>
        <dbReference type="ARBA" id="ARBA00008348"/>
    </source>
</evidence>
<dbReference type="CDD" id="cd02870">
    <property type="entry name" value="PseudoU_synth_RsuA_like"/>
    <property type="match status" value="1"/>
</dbReference>
<dbReference type="InterPro" id="IPR020094">
    <property type="entry name" value="TruA/RsuA/RluB/E/F_N"/>
</dbReference>
<evidence type="ECO:0000256" key="2">
    <source>
        <dbReference type="ARBA" id="ARBA00022884"/>
    </source>
</evidence>
<dbReference type="Pfam" id="PF01479">
    <property type="entry name" value="S4"/>
    <property type="match status" value="1"/>
</dbReference>
<dbReference type="Gene3D" id="3.30.70.580">
    <property type="entry name" value="Pseudouridine synthase I, catalytic domain, N-terminal subdomain"/>
    <property type="match status" value="1"/>
</dbReference>
<organism evidence="7 8">
    <name type="scientific">Anaerotignum faecicola</name>
    <dbReference type="NCBI Taxonomy" id="2358141"/>
    <lineage>
        <taxon>Bacteria</taxon>
        <taxon>Bacillati</taxon>
        <taxon>Bacillota</taxon>
        <taxon>Clostridia</taxon>
        <taxon>Lachnospirales</taxon>
        <taxon>Anaerotignaceae</taxon>
        <taxon>Anaerotignum</taxon>
    </lineage>
</organism>
<dbReference type="SMART" id="SM00363">
    <property type="entry name" value="S4"/>
    <property type="match status" value="1"/>
</dbReference>
<feature type="domain" description="RNA-binding S4" evidence="6">
    <location>
        <begin position="6"/>
        <end position="66"/>
    </location>
</feature>